<dbReference type="AlphaFoldDB" id="A0A0U3LFJ4"/>
<organism evidence="3 4">
    <name type="scientific">Roseateles depolymerans</name>
    <dbReference type="NCBI Taxonomy" id="76731"/>
    <lineage>
        <taxon>Bacteria</taxon>
        <taxon>Pseudomonadati</taxon>
        <taxon>Pseudomonadota</taxon>
        <taxon>Betaproteobacteria</taxon>
        <taxon>Burkholderiales</taxon>
        <taxon>Sphaerotilaceae</taxon>
        <taxon>Roseateles</taxon>
    </lineage>
</organism>
<sequence length="226" mass="24046">MNPLTLPRRQRSAAFGGGPELGLPSFGLPRYDLPGYDLLSHGAAGYGSSRYGRPRIGGPKIGLQGNRCRRACAGLALLEALIAAALLATGAAGLIRLQAQLAWAGEEVRHQGEALWLAQQALEQGRDSLQVTPTRWTGRTATFDLQGEATDTTPDGLPATSAPTPMPIPTPTSSPAPPLTDPFPLRALSVHVSWTDRRGHPQRLDLHTLVPSANRSLTAWLTRADS</sequence>
<keyword evidence="2" id="KW-1133">Transmembrane helix</keyword>
<accession>A0A0U3LFJ4</accession>
<keyword evidence="4" id="KW-1185">Reference proteome</keyword>
<evidence type="ECO:0000313" key="4">
    <source>
        <dbReference type="Proteomes" id="UP000060699"/>
    </source>
</evidence>
<feature type="transmembrane region" description="Helical" evidence="2">
    <location>
        <begin position="71"/>
        <end position="95"/>
    </location>
</feature>
<feature type="compositionally biased region" description="Pro residues" evidence="1">
    <location>
        <begin position="164"/>
        <end position="177"/>
    </location>
</feature>
<dbReference type="Proteomes" id="UP000060699">
    <property type="component" value="Chromosome"/>
</dbReference>
<evidence type="ECO:0000256" key="1">
    <source>
        <dbReference type="SAM" id="MobiDB-lite"/>
    </source>
</evidence>
<reference evidence="3 4" key="1">
    <citation type="submission" date="2015-12" db="EMBL/GenBank/DDBJ databases">
        <title>Complete genome of Roseateles depolymerans KCTC 42856.</title>
        <authorList>
            <person name="Kim K.M."/>
        </authorList>
    </citation>
    <scope>NUCLEOTIDE SEQUENCE [LARGE SCALE GENOMIC DNA]</scope>
    <source>
        <strain evidence="3 4">KCTC 42856</strain>
    </source>
</reference>
<dbReference type="EMBL" id="CP013729">
    <property type="protein sequence ID" value="ALV06831.1"/>
    <property type="molecule type" value="Genomic_DNA"/>
</dbReference>
<dbReference type="STRING" id="76731.RD2015_2360"/>
<evidence type="ECO:0000256" key="2">
    <source>
        <dbReference type="SAM" id="Phobius"/>
    </source>
</evidence>
<keyword evidence="2" id="KW-0472">Membrane</keyword>
<evidence type="ECO:0000313" key="3">
    <source>
        <dbReference type="EMBL" id="ALV06831.1"/>
    </source>
</evidence>
<name>A0A0U3LFJ4_9BURK</name>
<feature type="region of interest" description="Disordered" evidence="1">
    <location>
        <begin position="146"/>
        <end position="177"/>
    </location>
</feature>
<protein>
    <submittedName>
        <fullName evidence="3">Uncharacterized protein</fullName>
    </submittedName>
</protein>
<keyword evidence="2" id="KW-0812">Transmembrane</keyword>
<gene>
    <name evidence="3" type="ORF">RD2015_2360</name>
</gene>
<dbReference type="KEGG" id="rdp:RD2015_2360"/>
<proteinExistence type="predicted"/>